<dbReference type="PANTHER" id="PTHR42884">
    <property type="entry name" value="PROPROTEIN CONVERTASE SUBTILISIN/KEXIN-RELATED"/>
    <property type="match status" value="1"/>
</dbReference>
<dbReference type="InterPro" id="IPR015500">
    <property type="entry name" value="Peptidase_S8_subtilisin-rel"/>
</dbReference>
<dbReference type="Gene3D" id="3.40.50.200">
    <property type="entry name" value="Peptidase S8/S53 domain"/>
    <property type="match status" value="1"/>
</dbReference>
<evidence type="ECO:0000256" key="5">
    <source>
        <dbReference type="ARBA" id="ARBA00022825"/>
    </source>
</evidence>
<keyword evidence="4 8" id="KW-0378">Hydrolase</keyword>
<dbReference type="CDD" id="cd04059">
    <property type="entry name" value="Peptidases_S8_Protein_convertases_Kexins_Furin-like"/>
    <property type="match status" value="1"/>
</dbReference>
<evidence type="ECO:0000313" key="11">
    <source>
        <dbReference type="Proteomes" id="UP000552757"/>
    </source>
</evidence>
<dbReference type="GO" id="GO:0005509">
    <property type="term" value="F:calcium ion binding"/>
    <property type="evidence" value="ECO:0007669"/>
    <property type="project" value="InterPro"/>
</dbReference>
<gene>
    <name evidence="10" type="ORF">GGR44_001063</name>
</gene>
<feature type="active site" description="Charge relay system" evidence="7 8">
    <location>
        <position position="40"/>
    </location>
</feature>
<dbReference type="GO" id="GO:0016020">
    <property type="term" value="C:membrane"/>
    <property type="evidence" value="ECO:0007669"/>
    <property type="project" value="TreeGrafter"/>
</dbReference>
<dbReference type="InterPro" id="IPR001343">
    <property type="entry name" value="Hemolysn_Ca-bd"/>
</dbReference>
<protein>
    <submittedName>
        <fullName evidence="10">Ca2+-binding RTX toxin-like protein/subtilisin-like proprotein convertase family protein</fullName>
    </submittedName>
</protein>
<dbReference type="GO" id="GO:0012505">
    <property type="term" value="C:endomembrane system"/>
    <property type="evidence" value="ECO:0007669"/>
    <property type="project" value="UniProtKB-ARBA"/>
</dbReference>
<dbReference type="Gene3D" id="2.150.10.10">
    <property type="entry name" value="Serralysin-like metalloprotease, C-terminal"/>
    <property type="match status" value="6"/>
</dbReference>
<dbReference type="PRINTS" id="PR00313">
    <property type="entry name" value="CABNDNGRPT"/>
</dbReference>
<evidence type="ECO:0000256" key="1">
    <source>
        <dbReference type="ARBA" id="ARBA00005325"/>
    </source>
</evidence>
<name>A0A7W6DHJ0_9SPHN</name>
<dbReference type="Proteomes" id="UP000552757">
    <property type="component" value="Unassembled WGS sequence"/>
</dbReference>
<evidence type="ECO:0000256" key="6">
    <source>
        <dbReference type="ARBA" id="ARBA00022837"/>
    </source>
</evidence>
<dbReference type="PROSITE" id="PS00137">
    <property type="entry name" value="SUBTILASE_HIS"/>
    <property type="match status" value="1"/>
</dbReference>
<dbReference type="PRINTS" id="PR00723">
    <property type="entry name" value="SUBTILISIN"/>
</dbReference>
<evidence type="ECO:0000256" key="4">
    <source>
        <dbReference type="ARBA" id="ARBA00022801"/>
    </source>
</evidence>
<dbReference type="Pfam" id="PF00082">
    <property type="entry name" value="Peptidase_S8"/>
    <property type="match status" value="1"/>
</dbReference>
<dbReference type="InterPro" id="IPR034182">
    <property type="entry name" value="Kexin/furin"/>
</dbReference>
<comment type="similarity">
    <text evidence="1">Belongs to the peptidase S8 family. Furin subfamily.</text>
</comment>
<proteinExistence type="inferred from homology"/>
<dbReference type="PROSITE" id="PS00138">
    <property type="entry name" value="SUBTILASE_SER"/>
    <property type="match status" value="1"/>
</dbReference>
<dbReference type="PROSITE" id="PS51829">
    <property type="entry name" value="P_HOMO_B"/>
    <property type="match status" value="1"/>
</dbReference>
<evidence type="ECO:0000256" key="3">
    <source>
        <dbReference type="ARBA" id="ARBA00022729"/>
    </source>
</evidence>
<dbReference type="AlphaFoldDB" id="A0A7W6DHJ0"/>
<organism evidence="10 11">
    <name type="scientific">Sphingobium fontiphilum</name>
    <dbReference type="NCBI Taxonomy" id="944425"/>
    <lineage>
        <taxon>Bacteria</taxon>
        <taxon>Pseudomonadati</taxon>
        <taxon>Pseudomonadota</taxon>
        <taxon>Alphaproteobacteria</taxon>
        <taxon>Sphingomonadales</taxon>
        <taxon>Sphingomonadaceae</taxon>
        <taxon>Sphingobium</taxon>
    </lineage>
</organism>
<evidence type="ECO:0000313" key="10">
    <source>
        <dbReference type="EMBL" id="MBB3981416.1"/>
    </source>
</evidence>
<dbReference type="SUPFAM" id="SSF51120">
    <property type="entry name" value="beta-Roll"/>
    <property type="match status" value="5"/>
</dbReference>
<dbReference type="SUPFAM" id="SSF49785">
    <property type="entry name" value="Galactose-binding domain-like"/>
    <property type="match status" value="1"/>
</dbReference>
<keyword evidence="2 8" id="KW-0645">Protease</keyword>
<dbReference type="PROSITE" id="PS51892">
    <property type="entry name" value="SUBTILASE"/>
    <property type="match status" value="1"/>
</dbReference>
<keyword evidence="6" id="KW-0106">Calcium</keyword>
<dbReference type="GO" id="GO:0004252">
    <property type="term" value="F:serine-type endopeptidase activity"/>
    <property type="evidence" value="ECO:0007669"/>
    <property type="project" value="UniProtKB-UniRule"/>
</dbReference>
<keyword evidence="11" id="KW-1185">Reference proteome</keyword>
<sequence length="1133" mass="116536">MPFNPTDPLFDRQWHFDRIGNIRAIWEEYNGSGVNVGVYDEGIEQTHTDLNDNYNAALEFSYNGSIPNTGATGPHGTSVAGLIGAEANDEGTVGIAFGASLTSVNIFDSSSDLFINAGTPTGFFAAVAYNAFDVVNNSWGSTPGYAAFQNRNTAGSFAAETVAGWQNVADTGRGGLGTIVLKAAGNESRNANAEGSNSARFVIDVAAVGDSGFAASYSNHGANILVSAPGSEFESNGGLGIVTTDLTGTAGYNLRGDPAGSYDYTDDFGGTSAATPIVSGVVTLMLDANAGLGWRDVQDILAMSATHTGSSLVSTTPGTFENDIWKINGATNWNGGGMHFHNNYGFGMVNAYNAVRMAEVWSLFDSAHTSTAGNNTISFFASPAMALADLTDNTYAFNIPFDQTMENVQVTLNYTHSFMSDLIISLISPTGDRYILEDRTAGNSSAADGGLTWTYGIQGLRGENTAGNWILSINDVVGADSGTLNSVQITFHGTTNDSSDTYHFTDEFQLMAMLDPSRRTVSDTDGGTDWLNMAAISGDIVLRLDQNAYSSINGTQFIRIANGTDIENAVTGDGDDLIQGNSLANQLMGMRGSDTIRSYAGSDILDGGQGADYMFGGADSDRYYVDNDGDVVVENAGEGNDIVHASTAAYMLTANVERLIGTLDSGQNLVGNTLNNIITAGGGNDTLNGGAGIDTMIGGLGDDIYVVDNASDVVTEAAGEGIDTVRTGLATYALAANVENLQGVLSAGQSLTGNTLDNTITGAIGADIINGASGADTMIGGRGNDTYYLDNAGDVVTELLDEGTADEVRTVLASYALAANVEKLTGTSAAGQLLVGNTLDNIIRGFSGNDTINGGVGADTMTGLAGNDIFIVDNVGDVVVESAGQGTDEVRTTLSSYALAANVENLRGTLAAGQMLTGNTLANTITGAAGNDSINGGTGADTMIGGLGDDTYVVDNAGDVVTEAAAEGSDTVRTGLASYTLGANVENLIGSLSAGQTLNGNTLNNTITGANGGDTINGGLGSDNLTGSGGADHFVFDTALGASNVDRILDFSVPADTMDLDDAIFTAIGPLGTLNANAFRIGTSALDADDRIFYNSVSGFVFYDQDGNGALAPVLFAKLTAGLALTNADFVVI</sequence>
<keyword evidence="3" id="KW-0732">Signal</keyword>
<feature type="domain" description="P/Homo B" evidence="9">
    <location>
        <begin position="359"/>
        <end position="497"/>
    </location>
</feature>
<feature type="active site" description="Charge relay system" evidence="7 8">
    <location>
        <position position="75"/>
    </location>
</feature>
<keyword evidence="5 8" id="KW-0720">Serine protease</keyword>
<dbReference type="Gene3D" id="2.60.120.260">
    <property type="entry name" value="Galactose-binding domain-like"/>
    <property type="match status" value="1"/>
</dbReference>
<evidence type="ECO:0000256" key="8">
    <source>
        <dbReference type="PROSITE-ProRule" id="PRU01240"/>
    </source>
</evidence>
<dbReference type="InterPro" id="IPR008979">
    <property type="entry name" value="Galactose-bd-like_sf"/>
</dbReference>
<dbReference type="RefSeq" id="WP_183954418.1">
    <property type="nucleotide sequence ID" value="NZ_JACIEB010000002.1"/>
</dbReference>
<dbReference type="InterPro" id="IPR011049">
    <property type="entry name" value="Serralysin-like_metalloprot_C"/>
</dbReference>
<dbReference type="SUPFAM" id="SSF52743">
    <property type="entry name" value="Subtilisin-like"/>
    <property type="match status" value="1"/>
</dbReference>
<dbReference type="Pfam" id="PF01483">
    <property type="entry name" value="P_proprotein"/>
    <property type="match status" value="1"/>
</dbReference>
<dbReference type="Pfam" id="PF00353">
    <property type="entry name" value="HemolysinCabind"/>
    <property type="match status" value="6"/>
</dbReference>
<dbReference type="GO" id="GO:0005737">
    <property type="term" value="C:cytoplasm"/>
    <property type="evidence" value="ECO:0007669"/>
    <property type="project" value="UniProtKB-ARBA"/>
</dbReference>
<dbReference type="InterPro" id="IPR036852">
    <property type="entry name" value="Peptidase_S8/S53_dom_sf"/>
</dbReference>
<evidence type="ECO:0000256" key="2">
    <source>
        <dbReference type="ARBA" id="ARBA00022670"/>
    </source>
</evidence>
<feature type="active site" description="Charge relay system" evidence="7 8">
    <location>
        <position position="272"/>
    </location>
</feature>
<dbReference type="PANTHER" id="PTHR42884:SF14">
    <property type="entry name" value="NEUROENDOCRINE CONVERTASE 1"/>
    <property type="match status" value="1"/>
</dbReference>
<dbReference type="InterPro" id="IPR000209">
    <property type="entry name" value="Peptidase_S8/S53_dom"/>
</dbReference>
<dbReference type="EMBL" id="JACIEB010000002">
    <property type="protein sequence ID" value="MBB3981416.1"/>
    <property type="molecule type" value="Genomic_DNA"/>
</dbReference>
<accession>A0A7W6DHJ0</accession>
<reference evidence="10 11" key="1">
    <citation type="submission" date="2020-08" db="EMBL/GenBank/DDBJ databases">
        <title>Genomic Encyclopedia of Type Strains, Phase IV (KMG-IV): sequencing the most valuable type-strain genomes for metagenomic binning, comparative biology and taxonomic classification.</title>
        <authorList>
            <person name="Goeker M."/>
        </authorList>
    </citation>
    <scope>NUCLEOTIDE SEQUENCE [LARGE SCALE GENOMIC DNA]</scope>
    <source>
        <strain evidence="10 11">DSM 29348</strain>
    </source>
</reference>
<evidence type="ECO:0000256" key="7">
    <source>
        <dbReference type="PIRSR" id="PIRSR615500-1"/>
    </source>
</evidence>
<evidence type="ECO:0000259" key="9">
    <source>
        <dbReference type="PROSITE" id="PS51829"/>
    </source>
</evidence>
<dbReference type="InterPro" id="IPR022398">
    <property type="entry name" value="Peptidase_S8_His-AS"/>
</dbReference>
<dbReference type="GO" id="GO:0016485">
    <property type="term" value="P:protein processing"/>
    <property type="evidence" value="ECO:0007669"/>
    <property type="project" value="TreeGrafter"/>
</dbReference>
<comment type="caution">
    <text evidence="10">The sequence shown here is derived from an EMBL/GenBank/DDBJ whole genome shotgun (WGS) entry which is preliminary data.</text>
</comment>
<dbReference type="InterPro" id="IPR002884">
    <property type="entry name" value="P_dom"/>
</dbReference>
<dbReference type="InterPro" id="IPR023828">
    <property type="entry name" value="Peptidase_S8_Ser-AS"/>
</dbReference>